<reference evidence="7 8" key="1">
    <citation type="submission" date="2018-01" db="EMBL/GenBank/DDBJ databases">
        <title>Whole genome analyses suggest that Burkholderia sensu lato contains two further novel genera in the rhizoxinica-symbiotica group Mycetohabitans gen. nov., and Trinickia gen. nov.: implications for the evolution of diazotrophy and nodulation in the Burkholderiaceae.</title>
        <authorList>
            <person name="Estrada-de los Santos P."/>
            <person name="Palmer M."/>
            <person name="Chavez-Ramirez B."/>
            <person name="Beukes C."/>
            <person name="Steenkamp E.T."/>
            <person name="Hirsch A.M."/>
            <person name="Manyaka P."/>
            <person name="Maluk M."/>
            <person name="Lafos M."/>
            <person name="Crook M."/>
            <person name="Gross E."/>
            <person name="Simon M.F."/>
            <person name="Bueno dos Reis Junior F."/>
            <person name="Poole P.S."/>
            <person name="Venter S.N."/>
            <person name="James E.K."/>
        </authorList>
    </citation>
    <scope>NUCLEOTIDE SEQUENCE [LARGE SCALE GENOMIC DNA]</scope>
    <source>
        <strain evidence="7 8">JPY 581</strain>
    </source>
</reference>
<feature type="domain" description="Pyrrolo-quinoline quinone repeat" evidence="6">
    <location>
        <begin position="421"/>
        <end position="488"/>
    </location>
</feature>
<sequence length="525" mass="55469">MKAKRLPVMTRITVAAAVTAAAPCSAFAAAGPGEVPGGAGSVWLTYNNDYSGQRFSPLKEINAKNVSGLKEICRLPLSDGGSLQAGPVIADGSMFVTTALDTFAIDPSGCKLLWKTTHEATAYMPFPVNRGVAYMNGAIFRGTPDGHLVSMDAKTGKVLWDEVIADTSYGEFASAAPIAWGGVVYMGIAGSDWGMRGRIMAYDAATGRELWRFNTIPRGTEIGADTWKRPGSATIGGGGTWSSYTLDIRDGELFVTVGNPAQDSLPDTRPGDNLFTDSLVVLDARTGKLKWWYQTDKNDPWDYDLSAPAMLYLTKGIKDAVAVAGKDGYLYAVDRMSHKLMFKTAVTTQFKGGPKPTKGGTRACPGFLGGSEWNGPAYDANNHQIVVGAVDWCSIHKVTGPNYERGQLRYGADLSNEKSASGWITAVDAESGTVKWKYHTEAPVVAAVTPTAGGITFSGDTAGNFLALDSSSGALLWSKKVDGALGGGIITYSSNGKQFVATLTGNVSRLTFGGDGVPSVVIWGL</sequence>
<evidence type="ECO:0000256" key="2">
    <source>
        <dbReference type="ARBA" id="ARBA00008156"/>
    </source>
</evidence>
<dbReference type="STRING" id="863227.GCA_000373005_01117"/>
<comment type="caution">
    <text evidence="7">The sequence shown here is derived from an EMBL/GenBank/DDBJ whole genome shotgun (WGS) entry which is preliminary data.</text>
</comment>
<keyword evidence="3" id="KW-0560">Oxidoreductase</keyword>
<dbReference type="Proteomes" id="UP000235777">
    <property type="component" value="Unassembled WGS sequence"/>
</dbReference>
<keyword evidence="8" id="KW-1185">Reference proteome</keyword>
<comment type="cofactor">
    <cofactor evidence="1">
        <name>pyrroloquinoline quinone</name>
        <dbReference type="ChEBI" id="CHEBI:58442"/>
    </cofactor>
</comment>
<evidence type="ECO:0000256" key="4">
    <source>
        <dbReference type="SAM" id="SignalP"/>
    </source>
</evidence>
<comment type="similarity">
    <text evidence="2">Belongs to the bacterial PQQ dehydrogenase family.</text>
</comment>
<evidence type="ECO:0000313" key="8">
    <source>
        <dbReference type="Proteomes" id="UP000235777"/>
    </source>
</evidence>
<feature type="domain" description="Pyrrolo-quinoline quinone repeat" evidence="5">
    <location>
        <begin position="43"/>
        <end position="336"/>
    </location>
</feature>
<dbReference type="PANTHER" id="PTHR32303">
    <property type="entry name" value="QUINOPROTEIN ALCOHOL DEHYDROGENASE (CYTOCHROME C)"/>
    <property type="match status" value="1"/>
</dbReference>
<evidence type="ECO:0000256" key="3">
    <source>
        <dbReference type="ARBA" id="ARBA00023002"/>
    </source>
</evidence>
<evidence type="ECO:0000313" key="7">
    <source>
        <dbReference type="EMBL" id="PMS38854.1"/>
    </source>
</evidence>
<dbReference type="InterPro" id="IPR018391">
    <property type="entry name" value="PQQ_b-propeller_rpt"/>
</dbReference>
<name>A0A2N7XB40_9BURK</name>
<dbReference type="PANTHER" id="PTHR32303:SF10">
    <property type="entry name" value="OUTER MEMBRANE PROTEIN ASSEMBLY FACTOR BAMB"/>
    <property type="match status" value="1"/>
</dbReference>
<dbReference type="Pfam" id="PF01011">
    <property type="entry name" value="PQQ"/>
    <property type="match status" value="1"/>
</dbReference>
<dbReference type="Gene3D" id="2.140.10.10">
    <property type="entry name" value="Quinoprotein alcohol dehydrogenase-like superfamily"/>
    <property type="match status" value="1"/>
</dbReference>
<dbReference type="InterPro" id="IPR011047">
    <property type="entry name" value="Quinoprotein_ADH-like_sf"/>
</dbReference>
<dbReference type="InterPro" id="IPR002372">
    <property type="entry name" value="PQQ_rpt_dom"/>
</dbReference>
<evidence type="ECO:0000259" key="6">
    <source>
        <dbReference type="Pfam" id="PF13360"/>
    </source>
</evidence>
<dbReference type="SMART" id="SM00564">
    <property type="entry name" value="PQQ"/>
    <property type="match status" value="6"/>
</dbReference>
<keyword evidence="4" id="KW-0732">Signal</keyword>
<dbReference type="EMBL" id="PNYC01000001">
    <property type="protein sequence ID" value="PMS38854.1"/>
    <property type="molecule type" value="Genomic_DNA"/>
</dbReference>
<evidence type="ECO:0000259" key="5">
    <source>
        <dbReference type="Pfam" id="PF01011"/>
    </source>
</evidence>
<gene>
    <name evidence="7" type="ORF">C0Z20_00600</name>
</gene>
<proteinExistence type="inferred from homology"/>
<feature type="chain" id="PRO_5014853836" evidence="4">
    <location>
        <begin position="29"/>
        <end position="525"/>
    </location>
</feature>
<protein>
    <submittedName>
        <fullName evidence="7">Pyrrolo-quinoline quinone</fullName>
    </submittedName>
</protein>
<dbReference type="GO" id="GO:0016491">
    <property type="term" value="F:oxidoreductase activity"/>
    <property type="evidence" value="ECO:0007669"/>
    <property type="project" value="UniProtKB-KW"/>
</dbReference>
<dbReference type="SUPFAM" id="SSF50998">
    <property type="entry name" value="Quinoprotein alcohol dehydrogenase-like"/>
    <property type="match status" value="1"/>
</dbReference>
<accession>A0A2N7XB40</accession>
<dbReference type="OrthoDB" id="5173551at2"/>
<organism evidence="7 8">
    <name type="scientific">Trinickia symbiotica</name>
    <dbReference type="NCBI Taxonomy" id="863227"/>
    <lineage>
        <taxon>Bacteria</taxon>
        <taxon>Pseudomonadati</taxon>
        <taxon>Pseudomonadota</taxon>
        <taxon>Betaproteobacteria</taxon>
        <taxon>Burkholderiales</taxon>
        <taxon>Burkholderiaceae</taxon>
        <taxon>Trinickia</taxon>
    </lineage>
</organism>
<dbReference type="AlphaFoldDB" id="A0A2N7XB40"/>
<evidence type="ECO:0000256" key="1">
    <source>
        <dbReference type="ARBA" id="ARBA00001931"/>
    </source>
</evidence>
<dbReference type="Pfam" id="PF13360">
    <property type="entry name" value="PQQ_2"/>
    <property type="match status" value="1"/>
</dbReference>
<feature type="signal peptide" evidence="4">
    <location>
        <begin position="1"/>
        <end position="28"/>
    </location>
</feature>